<comment type="caution">
    <text evidence="5">The sequence shown here is derived from an EMBL/GenBank/DDBJ whole genome shotgun (WGS) entry which is preliminary data.</text>
</comment>
<feature type="compositionally biased region" description="Basic and acidic residues" evidence="2">
    <location>
        <begin position="813"/>
        <end position="834"/>
    </location>
</feature>
<dbReference type="GO" id="GO:0008239">
    <property type="term" value="F:dipeptidyl-peptidase activity"/>
    <property type="evidence" value="ECO:0007669"/>
    <property type="project" value="InterPro"/>
</dbReference>
<dbReference type="InterPro" id="IPR008979">
    <property type="entry name" value="Galactose-bd-like_sf"/>
</dbReference>
<dbReference type="Proteomes" id="UP001157161">
    <property type="component" value="Unassembled WGS sequence"/>
</dbReference>
<dbReference type="InterPro" id="IPR000383">
    <property type="entry name" value="Xaa-Pro-like_dom"/>
</dbReference>
<evidence type="ECO:0000259" key="4">
    <source>
        <dbReference type="SMART" id="SM00939"/>
    </source>
</evidence>
<evidence type="ECO:0000256" key="1">
    <source>
        <dbReference type="ARBA" id="ARBA00022801"/>
    </source>
</evidence>
<feature type="compositionally biased region" description="Basic and acidic residues" evidence="2">
    <location>
        <begin position="841"/>
        <end position="855"/>
    </location>
</feature>
<dbReference type="InterPro" id="IPR029058">
    <property type="entry name" value="AB_hydrolase_fold"/>
</dbReference>
<evidence type="ECO:0000256" key="2">
    <source>
        <dbReference type="SAM" id="MobiDB-lite"/>
    </source>
</evidence>
<reference evidence="5" key="2">
    <citation type="submission" date="2023-02" db="EMBL/GenBank/DDBJ databases">
        <authorList>
            <person name="Sun Q."/>
            <person name="Mori K."/>
        </authorList>
    </citation>
    <scope>NUCLEOTIDE SEQUENCE</scope>
    <source>
        <strain evidence="5">NBRC 112290</strain>
    </source>
</reference>
<keyword evidence="1" id="KW-0378">Hydrolase</keyword>
<dbReference type="Gene3D" id="3.40.50.1820">
    <property type="entry name" value="alpha/beta hydrolase"/>
    <property type="match status" value="2"/>
</dbReference>
<dbReference type="SUPFAM" id="SSF53474">
    <property type="entry name" value="alpha/beta-Hydrolases"/>
    <property type="match status" value="1"/>
</dbReference>
<keyword evidence="3" id="KW-0732">Signal</keyword>
<keyword evidence="6" id="KW-1185">Reference proteome</keyword>
<proteinExistence type="predicted"/>
<dbReference type="AlphaFoldDB" id="A0AA38CVG9"/>
<evidence type="ECO:0000313" key="6">
    <source>
        <dbReference type="Proteomes" id="UP001157161"/>
    </source>
</evidence>
<feature type="compositionally biased region" description="Basic and acidic residues" evidence="2">
    <location>
        <begin position="870"/>
        <end position="885"/>
    </location>
</feature>
<dbReference type="Pfam" id="PF08530">
    <property type="entry name" value="PepX_C"/>
    <property type="match status" value="1"/>
</dbReference>
<reference evidence="5" key="1">
    <citation type="journal article" date="2014" name="Int. J. Syst. Evol. Microbiol.">
        <title>Complete genome sequence of Corynebacterium casei LMG S-19264T (=DSM 44701T), isolated from a smear-ripened cheese.</title>
        <authorList>
            <consortium name="US DOE Joint Genome Institute (JGI-PGF)"/>
            <person name="Walter F."/>
            <person name="Albersmeier A."/>
            <person name="Kalinowski J."/>
            <person name="Ruckert C."/>
        </authorList>
    </citation>
    <scope>NUCLEOTIDE SEQUENCE</scope>
    <source>
        <strain evidence="5">NBRC 112290</strain>
    </source>
</reference>
<organism evidence="5 6">
    <name type="scientific">Litorihabitans aurantiacus</name>
    <dbReference type="NCBI Taxonomy" id="1930061"/>
    <lineage>
        <taxon>Bacteria</taxon>
        <taxon>Bacillati</taxon>
        <taxon>Actinomycetota</taxon>
        <taxon>Actinomycetes</taxon>
        <taxon>Micrococcales</taxon>
        <taxon>Beutenbergiaceae</taxon>
        <taxon>Litorihabitans</taxon>
    </lineage>
</organism>
<feature type="region of interest" description="Disordered" evidence="2">
    <location>
        <begin position="937"/>
        <end position="968"/>
    </location>
</feature>
<dbReference type="InterPro" id="IPR042229">
    <property type="entry name" value="Listeria/Bacterioides_rpt_sf"/>
</dbReference>
<sequence length="968" mass="103387">MDSPENPLRPPAQPRRRRRPILAALLAATVLPVAALPAAAVPVSTDTFAPVPLTTETVAPEAVTAPDTGAALEAEALAREASPTAETPEGISLVGGVTAPRYDYGTAIRERIFIPVAGVDQDGDGVDDVTAIDIVRPAATETGLMSPAIIDPSPYYTTLGRGNEAQLLNDNLGGASDVSPLYYDNYFVPRGYTVIHAQMNGTGFSNGCPFHGGAGDIESLKVVVDWLNGRVAGYDKDGAPALADWHNGKSAMFGKSYDGTLANGVAATGVEGLETIVPIEAITQWYRYSRTNGIRHNTHYPQSLSNTVTNPDRRALCAPSRAWMNTVDGDTDGDVNDFWQERNYQLDADKVTAAVFAIQGLNDDNVRMSQFNEWWDALAANDVPRKVWLPRQGHIDPFDFRRTVWVDTIHRWYDHWLMGIDNGIMDEPESMVEQGVEEYVDEASWPAPGTEDVAVHLTATTAGAAGSLALQPATAVETLSFTNAAASINENALVGTPEGQQDTRLVFLSEPLEADLRVSGTPRIELDASLSTEQANLGAMLVDYGTAERVSRSGDGSRNTTIRTCWGASWGPATATPETFKITDSSCYLEKERVLATADFFRLSRGALDSSNRESLISGEATPVVPGQEYGFDFDMEPYDYIFPAGHRIGVAVSTNVSGYSNDGTRGSTVTVDATTSTIVLPIVGGTGAAVASGALGEAADVTLDFDLGGEGTAPVEPQVLPYGAVPTVPAEPTDDTLVFAGWFADEARTVPFDFTAPLTASATAYAAWVTVAEAAVSLEVTASATTAIVGQSVDLTVTASDAEGDPRRRHVARDVLLHQPGRDVHRRDRDAGRGGRRRRDRDARRGERRGDDRRRRPAVRGRAARHAVLRRDPLARGGGHLDRVGRRRRAEGVPPAQPRGARRDGGVPVPDDEAGGLHAAGGLAVHRRAGGLAVLHGDRLARRRGHLDRVGHAGRDAPVPPARADQP</sequence>
<dbReference type="SMART" id="SM00939">
    <property type="entry name" value="PepX_C"/>
    <property type="match status" value="1"/>
</dbReference>
<feature type="signal peptide" evidence="3">
    <location>
        <begin position="1"/>
        <end position="35"/>
    </location>
</feature>
<feature type="domain" description="Xaa-Pro dipeptidyl-peptidase C-terminal" evidence="4">
    <location>
        <begin position="410"/>
        <end position="680"/>
    </location>
</feature>
<dbReference type="SUPFAM" id="SSF49785">
    <property type="entry name" value="Galactose-binding domain-like"/>
    <property type="match status" value="1"/>
</dbReference>
<protein>
    <recommendedName>
        <fullName evidence="4">Xaa-Pro dipeptidyl-peptidase C-terminal domain-containing protein</fullName>
    </recommendedName>
</protein>
<gene>
    <name evidence="5" type="ORF">GCM10025875_29270</name>
</gene>
<accession>A0AA38CVG9</accession>
<dbReference type="GO" id="GO:0030313">
    <property type="term" value="C:cell envelope"/>
    <property type="evidence" value="ECO:0007669"/>
    <property type="project" value="UniProtKB-SubCell"/>
</dbReference>
<dbReference type="Pfam" id="PF02129">
    <property type="entry name" value="Peptidase_S15"/>
    <property type="match status" value="1"/>
</dbReference>
<dbReference type="Gene3D" id="2.60.40.4270">
    <property type="entry name" value="Listeria-Bacteroides repeat domain"/>
    <property type="match status" value="1"/>
</dbReference>
<dbReference type="EMBL" id="BSUM01000001">
    <property type="protein sequence ID" value="GMA32935.1"/>
    <property type="molecule type" value="Genomic_DNA"/>
</dbReference>
<feature type="compositionally biased region" description="Basic residues" evidence="2">
    <location>
        <begin position="856"/>
        <end position="869"/>
    </location>
</feature>
<dbReference type="InterPro" id="IPR013736">
    <property type="entry name" value="Xaa-Pro_dipept_C"/>
</dbReference>
<feature type="chain" id="PRO_5041243631" description="Xaa-Pro dipeptidyl-peptidase C-terminal domain-containing protein" evidence="3">
    <location>
        <begin position="36"/>
        <end position="968"/>
    </location>
</feature>
<feature type="region of interest" description="Disordered" evidence="2">
    <location>
        <begin position="801"/>
        <end position="916"/>
    </location>
</feature>
<evidence type="ECO:0000313" key="5">
    <source>
        <dbReference type="EMBL" id="GMA32935.1"/>
    </source>
</evidence>
<evidence type="ECO:0000256" key="3">
    <source>
        <dbReference type="SAM" id="SignalP"/>
    </source>
</evidence>
<name>A0AA38CVG9_9MICO</name>
<dbReference type="RefSeq" id="WP_284251634.1">
    <property type="nucleotide sequence ID" value="NZ_BSUM01000001.1"/>
</dbReference>
<dbReference type="Gene3D" id="2.60.120.260">
    <property type="entry name" value="Galactose-binding domain-like"/>
    <property type="match status" value="1"/>
</dbReference>